<name>A0A8J6MAC7_9FIRM</name>
<dbReference type="GO" id="GO:0030288">
    <property type="term" value="C:outer membrane-bounded periplasmic space"/>
    <property type="evidence" value="ECO:0007669"/>
    <property type="project" value="TreeGrafter"/>
</dbReference>
<dbReference type="AlphaFoldDB" id="A0A8J6MAC7"/>
<dbReference type="PANTHER" id="PTHR30032:SF4">
    <property type="entry name" value="AMIDASE ENHANCER"/>
    <property type="match status" value="1"/>
</dbReference>
<keyword evidence="3" id="KW-1185">Reference proteome</keyword>
<dbReference type="NCBIfam" id="TIGR02870">
    <property type="entry name" value="spore_II_D"/>
    <property type="match status" value="1"/>
</dbReference>
<accession>A0A8J6MAC7</accession>
<protein>
    <submittedName>
        <fullName evidence="2">Stage II sporulation protein D</fullName>
    </submittedName>
</protein>
<evidence type="ECO:0000313" key="3">
    <source>
        <dbReference type="Proteomes" id="UP000661435"/>
    </source>
</evidence>
<dbReference type="Proteomes" id="UP000661435">
    <property type="component" value="Unassembled WGS sequence"/>
</dbReference>
<organism evidence="2 3">
    <name type="scientific">Lawsonibacter hominis</name>
    <dbReference type="NCBI Taxonomy" id="2763053"/>
    <lineage>
        <taxon>Bacteria</taxon>
        <taxon>Bacillati</taxon>
        <taxon>Bacillota</taxon>
        <taxon>Clostridia</taxon>
        <taxon>Eubacteriales</taxon>
        <taxon>Oscillospiraceae</taxon>
        <taxon>Lawsonibacter</taxon>
    </lineage>
</organism>
<comment type="caution">
    <text evidence="2">The sequence shown here is derived from an EMBL/GenBank/DDBJ whole genome shotgun (WGS) entry which is preliminary data.</text>
</comment>
<dbReference type="InterPro" id="IPR013486">
    <property type="entry name" value="SpoIID/LytB"/>
</dbReference>
<dbReference type="NCBIfam" id="TIGR02669">
    <property type="entry name" value="SpoIID_LytB"/>
    <property type="match status" value="1"/>
</dbReference>
<dbReference type="EMBL" id="JACOPP010000015">
    <property type="protein sequence ID" value="MBC5734300.1"/>
    <property type="molecule type" value="Genomic_DNA"/>
</dbReference>
<feature type="domain" description="Sporulation stage II protein D amidase enhancer LytB N-terminal" evidence="1">
    <location>
        <begin position="69"/>
        <end position="167"/>
    </location>
</feature>
<evidence type="ECO:0000313" key="2">
    <source>
        <dbReference type="EMBL" id="MBC5734300.1"/>
    </source>
</evidence>
<dbReference type="RefSeq" id="WP_186908187.1">
    <property type="nucleotide sequence ID" value="NZ_JACOPP010000015.1"/>
</dbReference>
<dbReference type="PANTHER" id="PTHR30032">
    <property type="entry name" value="N-ACETYLMURAMOYL-L-ALANINE AMIDASE-RELATED"/>
    <property type="match status" value="1"/>
</dbReference>
<sequence length="338" mass="35581">MKQVVATALALLLLLFLLPLLLVRQDGPGTAQEGAVPTGELPIDRTVVTPARSEDAAVTVRVSIGDGEVLTLPLDKYLWRVVAAEMPASFEPEALKAQTVAARTYTLAKMGRTVQNHPDADVCTDINCCQAYIEPDQAAENWGENAQVYTAKISAAVADTDGVAALYDGAPIQAVFFSSAAGRTVDAVEVWGNAVPYLSGVDSPEGEEVPNYHSTASVPVEEFKRTLLAKVPQADLSGPPSGWFGETVRNSAGGVSSVTVGGAAVTGSALRELFSLRSANFTVTADESAVTFSVTGYGHGVGMSQYGANALARQGKTYEEILKWYYTGIELGRYSPAG</sequence>
<proteinExistence type="predicted"/>
<dbReference type="InterPro" id="IPR051922">
    <property type="entry name" value="Bact_Sporulation_Assoc"/>
</dbReference>
<dbReference type="GO" id="GO:0030435">
    <property type="term" value="P:sporulation resulting in formation of a cellular spore"/>
    <property type="evidence" value="ECO:0007669"/>
    <property type="project" value="InterPro"/>
</dbReference>
<dbReference type="Pfam" id="PF08486">
    <property type="entry name" value="SpoIID"/>
    <property type="match status" value="1"/>
</dbReference>
<dbReference type="InterPro" id="IPR013693">
    <property type="entry name" value="SpoIID/LytB_N"/>
</dbReference>
<gene>
    <name evidence="2" type="primary">spoIID</name>
    <name evidence="2" type="ORF">H8S57_11255</name>
</gene>
<reference evidence="2" key="1">
    <citation type="submission" date="2020-08" db="EMBL/GenBank/DDBJ databases">
        <title>Genome public.</title>
        <authorList>
            <person name="Liu C."/>
            <person name="Sun Q."/>
        </authorList>
    </citation>
    <scope>NUCLEOTIDE SEQUENCE</scope>
    <source>
        <strain evidence="2">NSJ-51</strain>
    </source>
</reference>
<dbReference type="InterPro" id="IPR014225">
    <property type="entry name" value="Spore_II_D_firmicutes"/>
</dbReference>
<evidence type="ECO:0000259" key="1">
    <source>
        <dbReference type="Pfam" id="PF08486"/>
    </source>
</evidence>